<comment type="caution">
    <text evidence="6">The sequence shown here is derived from an EMBL/GenBank/DDBJ whole genome shotgun (WGS) entry which is preliminary data.</text>
</comment>
<dbReference type="EMBL" id="PZQS01000002">
    <property type="protein sequence ID" value="PVD35778.1"/>
    <property type="molecule type" value="Genomic_DNA"/>
</dbReference>
<evidence type="ECO:0000313" key="7">
    <source>
        <dbReference type="Proteomes" id="UP000245119"/>
    </source>
</evidence>
<organism evidence="6 7">
    <name type="scientific">Pomacea canaliculata</name>
    <name type="common">Golden apple snail</name>
    <dbReference type="NCBI Taxonomy" id="400727"/>
    <lineage>
        <taxon>Eukaryota</taxon>
        <taxon>Metazoa</taxon>
        <taxon>Spiralia</taxon>
        <taxon>Lophotrochozoa</taxon>
        <taxon>Mollusca</taxon>
        <taxon>Gastropoda</taxon>
        <taxon>Caenogastropoda</taxon>
        <taxon>Architaenioglossa</taxon>
        <taxon>Ampullarioidea</taxon>
        <taxon>Ampullariidae</taxon>
        <taxon>Pomacea</taxon>
    </lineage>
</organism>
<dbReference type="Gene3D" id="3.40.30.10">
    <property type="entry name" value="Glutaredoxin"/>
    <property type="match status" value="1"/>
</dbReference>
<evidence type="ECO:0000313" key="6">
    <source>
        <dbReference type="EMBL" id="PVD35778.1"/>
    </source>
</evidence>
<keyword evidence="1 4" id="KW-1015">Disulfide bond</keyword>
<evidence type="ECO:0000259" key="5">
    <source>
        <dbReference type="PROSITE" id="PS51352"/>
    </source>
</evidence>
<dbReference type="NCBIfam" id="TIGR01068">
    <property type="entry name" value="thioredoxin"/>
    <property type="match status" value="1"/>
</dbReference>
<evidence type="ECO:0000256" key="4">
    <source>
        <dbReference type="PIRSR" id="PIRSR000077-4"/>
    </source>
</evidence>
<dbReference type="OMA" id="DFHALWC"/>
<dbReference type="GO" id="GO:0015035">
    <property type="term" value="F:protein-disulfide reductase activity"/>
    <property type="evidence" value="ECO:0007669"/>
    <property type="project" value="InterPro"/>
</dbReference>
<dbReference type="PANTHER" id="PTHR46115">
    <property type="entry name" value="THIOREDOXIN-LIKE PROTEIN 1"/>
    <property type="match status" value="1"/>
</dbReference>
<evidence type="ECO:0000256" key="1">
    <source>
        <dbReference type="ARBA" id="ARBA00023157"/>
    </source>
</evidence>
<feature type="site" description="Deprotonates C-terminal active site Cys" evidence="3">
    <location>
        <position position="24"/>
    </location>
</feature>
<dbReference type="OrthoDB" id="2121326at2759"/>
<reference evidence="6 7" key="1">
    <citation type="submission" date="2018-04" db="EMBL/GenBank/DDBJ databases">
        <title>The genome of golden apple snail Pomacea canaliculata provides insight into stress tolerance and invasive adaptation.</title>
        <authorList>
            <person name="Liu C."/>
            <person name="Liu B."/>
            <person name="Ren Y."/>
            <person name="Zhang Y."/>
            <person name="Wang H."/>
            <person name="Li S."/>
            <person name="Jiang F."/>
            <person name="Yin L."/>
            <person name="Zhang G."/>
            <person name="Qian W."/>
            <person name="Fan W."/>
        </authorList>
    </citation>
    <scope>NUCLEOTIDE SEQUENCE [LARGE SCALE GENOMIC DNA]</scope>
    <source>
        <strain evidence="6">SZHN2017</strain>
        <tissue evidence="6">Muscle</tissue>
    </source>
</reference>
<dbReference type="AlphaFoldDB" id="A0A2T7PQT8"/>
<protein>
    <recommendedName>
        <fullName evidence="2">Thioredoxin</fullName>
    </recommendedName>
</protein>
<feature type="disulfide bond" description="Redox-active" evidence="4">
    <location>
        <begin position="30"/>
        <end position="33"/>
    </location>
</feature>
<dbReference type="FunFam" id="3.40.30.10:FF:000245">
    <property type="entry name" value="Thioredoxin"/>
    <property type="match status" value="1"/>
</dbReference>
<keyword evidence="4" id="KW-0676">Redox-active center</keyword>
<gene>
    <name evidence="6" type="ORF">C0Q70_02742</name>
</gene>
<evidence type="ECO:0000256" key="3">
    <source>
        <dbReference type="PIRSR" id="PIRSR000077-1"/>
    </source>
</evidence>
<keyword evidence="7" id="KW-1185">Reference proteome</keyword>
<dbReference type="PIRSF" id="PIRSF000077">
    <property type="entry name" value="Thioredoxin"/>
    <property type="match status" value="1"/>
</dbReference>
<name>A0A2T7PQT8_POMCA</name>
<dbReference type="PROSITE" id="PS00194">
    <property type="entry name" value="THIOREDOXIN_1"/>
    <property type="match status" value="1"/>
</dbReference>
<feature type="active site" description="Nucleophile" evidence="3">
    <location>
        <position position="33"/>
    </location>
</feature>
<dbReference type="CDD" id="cd02947">
    <property type="entry name" value="TRX_family"/>
    <property type="match status" value="1"/>
</dbReference>
<dbReference type="PRINTS" id="PR00421">
    <property type="entry name" value="THIOREDOXIN"/>
</dbReference>
<dbReference type="Proteomes" id="UP000245119">
    <property type="component" value="Linkage Group LG2"/>
</dbReference>
<feature type="active site" description="Nucleophile" evidence="3">
    <location>
        <position position="30"/>
    </location>
</feature>
<feature type="site" description="Contributes to redox potential value" evidence="3">
    <location>
        <position position="31"/>
    </location>
</feature>
<dbReference type="STRING" id="400727.A0A2T7PQT8"/>
<dbReference type="Pfam" id="PF00085">
    <property type="entry name" value="Thioredoxin"/>
    <property type="match status" value="1"/>
</dbReference>
<comment type="similarity">
    <text evidence="2">Belongs to the thioredoxin family.</text>
</comment>
<feature type="domain" description="Thioredoxin" evidence="5">
    <location>
        <begin position="1"/>
        <end position="103"/>
    </location>
</feature>
<accession>A0A2T7PQT8</accession>
<dbReference type="InterPro" id="IPR017937">
    <property type="entry name" value="Thioredoxin_CS"/>
</dbReference>
<dbReference type="InterPro" id="IPR005746">
    <property type="entry name" value="Thioredoxin"/>
</dbReference>
<proteinExistence type="inferred from homology"/>
<evidence type="ECO:0000256" key="2">
    <source>
        <dbReference type="PIRNR" id="PIRNR000077"/>
    </source>
</evidence>
<sequence length="103" mass="11579">MVKQVHSVDEFKGLLGDKRLVVVDFYATWCGPCKMIAPKLEEWSQNEPSVLFVKVDVDEVEELAAEYGVSAMPTLMFFKNGIKVEEIVGANLDKICEAIQKNK</sequence>
<dbReference type="PROSITE" id="PS51352">
    <property type="entry name" value="THIOREDOXIN_2"/>
    <property type="match status" value="1"/>
</dbReference>
<dbReference type="InterPro" id="IPR013766">
    <property type="entry name" value="Thioredoxin_domain"/>
</dbReference>
<feature type="site" description="Contributes to redox potential value" evidence="3">
    <location>
        <position position="32"/>
    </location>
</feature>
<dbReference type="InterPro" id="IPR036249">
    <property type="entry name" value="Thioredoxin-like_sf"/>
</dbReference>
<dbReference type="SUPFAM" id="SSF52833">
    <property type="entry name" value="Thioredoxin-like"/>
    <property type="match status" value="1"/>
</dbReference>